<evidence type="ECO:0008006" key="2">
    <source>
        <dbReference type="Google" id="ProtNLM"/>
    </source>
</evidence>
<name>A0A6S6U3G7_9BACT</name>
<dbReference type="Gene3D" id="1.20.1290.10">
    <property type="entry name" value="AhpD-like"/>
    <property type="match status" value="1"/>
</dbReference>
<protein>
    <recommendedName>
        <fullName evidence="2">Carboxymuconolactone decarboxylase-like domain-containing protein</fullName>
    </recommendedName>
</protein>
<dbReference type="AlphaFoldDB" id="A0A6S6U3G7"/>
<dbReference type="SUPFAM" id="SSF69118">
    <property type="entry name" value="AhpD-like"/>
    <property type="match status" value="1"/>
</dbReference>
<sequence length="173" mass="20418">MFIINPIKVVNATGELKILYQKIEKTLSFVPPHFELFATIDRESLKDFIEYNLYFSKHPKIDAKILPFLRLCIAQKECRKYCVDFNTKLLMKNGVNKQILSNICLNIDKLSFDIKQKLLFSKVIYAIYNTDNFSKEDLQELYDADFSDKDFYELLSYATNFMAKSKMIEVYIK</sequence>
<proteinExistence type="predicted"/>
<accession>A0A6S6U3G7</accession>
<evidence type="ECO:0000313" key="1">
    <source>
        <dbReference type="EMBL" id="CAA6827452.1"/>
    </source>
</evidence>
<dbReference type="InterPro" id="IPR029032">
    <property type="entry name" value="AhpD-like"/>
</dbReference>
<gene>
    <name evidence="1" type="ORF">HELGO_WM27369</name>
</gene>
<reference evidence="1" key="1">
    <citation type="submission" date="2020-01" db="EMBL/GenBank/DDBJ databases">
        <authorList>
            <person name="Meier V. D."/>
            <person name="Meier V D."/>
        </authorList>
    </citation>
    <scope>NUCLEOTIDE SEQUENCE</scope>
    <source>
        <strain evidence="1">HLG_WM_MAG_02</strain>
    </source>
</reference>
<dbReference type="EMBL" id="CACVAZ010000221">
    <property type="protein sequence ID" value="CAA6827452.1"/>
    <property type="molecule type" value="Genomic_DNA"/>
</dbReference>
<organism evidence="1">
    <name type="scientific">uncultured Sulfurovum sp</name>
    <dbReference type="NCBI Taxonomy" id="269237"/>
    <lineage>
        <taxon>Bacteria</taxon>
        <taxon>Pseudomonadati</taxon>
        <taxon>Campylobacterota</taxon>
        <taxon>Epsilonproteobacteria</taxon>
        <taxon>Campylobacterales</taxon>
        <taxon>Sulfurovaceae</taxon>
        <taxon>Sulfurovum</taxon>
        <taxon>environmental samples</taxon>
    </lineage>
</organism>